<organism evidence="1">
    <name type="scientific">bioreactor metagenome</name>
    <dbReference type="NCBI Taxonomy" id="1076179"/>
    <lineage>
        <taxon>unclassified sequences</taxon>
        <taxon>metagenomes</taxon>
        <taxon>ecological metagenomes</taxon>
    </lineage>
</organism>
<dbReference type="AlphaFoldDB" id="A0A644SNI5"/>
<proteinExistence type="predicted"/>
<dbReference type="PROSITE" id="PS51257">
    <property type="entry name" value="PROKAR_LIPOPROTEIN"/>
    <property type="match status" value="1"/>
</dbReference>
<reference evidence="1" key="1">
    <citation type="submission" date="2019-08" db="EMBL/GenBank/DDBJ databases">
        <authorList>
            <person name="Kucharzyk K."/>
            <person name="Murdoch R.W."/>
            <person name="Higgins S."/>
            <person name="Loffler F."/>
        </authorList>
    </citation>
    <scope>NUCLEOTIDE SEQUENCE</scope>
</reference>
<gene>
    <name evidence="1" type="ORF">SDC9_01675</name>
</gene>
<accession>A0A644SNI5</accession>
<comment type="caution">
    <text evidence="1">The sequence shown here is derived from an EMBL/GenBank/DDBJ whole genome shotgun (WGS) entry which is preliminary data.</text>
</comment>
<evidence type="ECO:0000313" key="1">
    <source>
        <dbReference type="EMBL" id="MPL56193.1"/>
    </source>
</evidence>
<dbReference type="EMBL" id="VSSQ01000002">
    <property type="protein sequence ID" value="MPL56193.1"/>
    <property type="molecule type" value="Genomic_DNA"/>
</dbReference>
<protein>
    <submittedName>
        <fullName evidence="1">Uncharacterized protein</fullName>
    </submittedName>
</protein>
<name>A0A644SNI5_9ZZZZ</name>
<sequence length="183" mass="21876">MKLTVYIFVLILFYSCNDGSNLGNNYYYLPDYESKDIGYPYGTIVYKSKEKNHFDKILVYSDVEKVKLNNNFIIVFQRPNKKFMLKKIEDDLNTWNYYYSENKKDSIVDIAYSKISLKDIYDLSQKRKLADVADSIVRKERFYLDIFSNAKNYYIINKNNNKVFGPLQQKDFENLKLKFNIDL</sequence>